<organism evidence="2 3">
    <name type="scientific">Nocardioides deserti</name>
    <dbReference type="NCBI Taxonomy" id="1588644"/>
    <lineage>
        <taxon>Bacteria</taxon>
        <taxon>Bacillati</taxon>
        <taxon>Actinomycetota</taxon>
        <taxon>Actinomycetes</taxon>
        <taxon>Propionibacteriales</taxon>
        <taxon>Nocardioidaceae</taxon>
        <taxon>Nocardioides</taxon>
    </lineage>
</organism>
<evidence type="ECO:0000256" key="1">
    <source>
        <dbReference type="SAM" id="MobiDB-lite"/>
    </source>
</evidence>
<accession>A0ABR6U802</accession>
<name>A0ABR6U802_9ACTN</name>
<evidence type="ECO:0000313" key="2">
    <source>
        <dbReference type="EMBL" id="MBC2960500.1"/>
    </source>
</evidence>
<feature type="region of interest" description="Disordered" evidence="1">
    <location>
        <begin position="1"/>
        <end position="22"/>
    </location>
</feature>
<comment type="caution">
    <text evidence="2">The sequence shown here is derived from an EMBL/GenBank/DDBJ whole genome shotgun (WGS) entry which is preliminary data.</text>
</comment>
<evidence type="ECO:0000313" key="3">
    <source>
        <dbReference type="Proteomes" id="UP000604001"/>
    </source>
</evidence>
<keyword evidence="3" id="KW-1185">Reference proteome</keyword>
<dbReference type="RefSeq" id="WP_186345741.1">
    <property type="nucleotide sequence ID" value="NZ_BMMR01000001.1"/>
</dbReference>
<sequence>MPVGGPASWKDRDTDMTSLTISPTSTVRPRRLVLPAVAVAAVAGVGLLSGLPLSGSGDTGAGIGLVAEDGRTATLTVTDLAPGDSATRTVTIANDASEPVRLTFTETGDPAAYAGGRLELSVSAEGREVYDGTFGGLGDYPLDMGWLEAGASATYTFVVSLPHDAPVVPGGSTPATASYSWVTSD</sequence>
<reference evidence="2 3" key="1">
    <citation type="submission" date="2020-08" db="EMBL/GenBank/DDBJ databases">
        <title>novel species in genus Nocardioides.</title>
        <authorList>
            <person name="Zhang G."/>
        </authorList>
    </citation>
    <scope>NUCLEOTIDE SEQUENCE [LARGE SCALE GENOMIC DNA]</scope>
    <source>
        <strain evidence="2 3">SC8A-24</strain>
    </source>
</reference>
<dbReference type="Proteomes" id="UP000604001">
    <property type="component" value="Unassembled WGS sequence"/>
</dbReference>
<proteinExistence type="predicted"/>
<gene>
    <name evidence="2" type="ORF">H7344_09350</name>
</gene>
<protein>
    <submittedName>
        <fullName evidence="2">Uncharacterized protein</fullName>
    </submittedName>
</protein>
<dbReference type="EMBL" id="JACMYC010000004">
    <property type="protein sequence ID" value="MBC2960500.1"/>
    <property type="molecule type" value="Genomic_DNA"/>
</dbReference>